<dbReference type="AlphaFoldDB" id="A0A5J4RTW1"/>
<evidence type="ECO:0000313" key="1">
    <source>
        <dbReference type="EMBL" id="KAA6336391.1"/>
    </source>
</evidence>
<gene>
    <name evidence="1" type="ORF">EZS27_015451</name>
</gene>
<name>A0A5J4RTW1_9ZZZZ</name>
<organism evidence="1">
    <name type="scientific">termite gut metagenome</name>
    <dbReference type="NCBI Taxonomy" id="433724"/>
    <lineage>
        <taxon>unclassified sequences</taxon>
        <taxon>metagenomes</taxon>
        <taxon>organismal metagenomes</taxon>
    </lineage>
</organism>
<dbReference type="EMBL" id="SNRY01000798">
    <property type="protein sequence ID" value="KAA6336391.1"/>
    <property type="molecule type" value="Genomic_DNA"/>
</dbReference>
<reference evidence="1" key="1">
    <citation type="submission" date="2019-03" db="EMBL/GenBank/DDBJ databases">
        <title>Single cell metagenomics reveals metabolic interactions within the superorganism composed of flagellate Streblomastix strix and complex community of Bacteroidetes bacteria on its surface.</title>
        <authorList>
            <person name="Treitli S.C."/>
            <person name="Kolisko M."/>
            <person name="Husnik F."/>
            <person name="Keeling P."/>
            <person name="Hampl V."/>
        </authorList>
    </citation>
    <scope>NUCLEOTIDE SEQUENCE</scope>
    <source>
        <strain evidence="1">STM</strain>
    </source>
</reference>
<accession>A0A5J4RTW1</accession>
<protein>
    <submittedName>
        <fullName evidence="1">Uncharacterized protein</fullName>
    </submittedName>
</protein>
<proteinExistence type="predicted"/>
<comment type="caution">
    <text evidence="1">The sequence shown here is derived from an EMBL/GenBank/DDBJ whole genome shotgun (WGS) entry which is preliminary data.</text>
</comment>
<sequence length="44" mass="4732">MIIKAITMFTLAYSARNDNRVVNEPAPETNGKTIGTRVASLIGP</sequence>